<protein>
    <submittedName>
        <fullName evidence="2">Mu-like prophage DNA circulation protein</fullName>
    </submittedName>
</protein>
<dbReference type="Proteomes" id="UP000255248">
    <property type="component" value="Unassembled WGS sequence"/>
</dbReference>
<evidence type="ECO:0000259" key="1">
    <source>
        <dbReference type="Pfam" id="PF07157"/>
    </source>
</evidence>
<dbReference type="EMBL" id="UFXZ01000001">
    <property type="protein sequence ID" value="STC89422.1"/>
    <property type="molecule type" value="Genomic_DNA"/>
</dbReference>
<accession>A0A376DGT1</accession>
<name>A0A376DGT1_9GAMM</name>
<reference evidence="2 3" key="1">
    <citation type="submission" date="2018-06" db="EMBL/GenBank/DDBJ databases">
        <authorList>
            <consortium name="Pathogen Informatics"/>
            <person name="Doyle S."/>
        </authorList>
    </citation>
    <scope>NUCLEOTIDE SEQUENCE [LARGE SCALE GENOMIC DNA]</scope>
    <source>
        <strain evidence="2 3">NCTC12121</strain>
    </source>
</reference>
<dbReference type="RefSeq" id="WP_232238213.1">
    <property type="nucleotide sequence ID" value="NZ_CP065626.1"/>
</dbReference>
<evidence type="ECO:0000313" key="2">
    <source>
        <dbReference type="EMBL" id="STC89422.1"/>
    </source>
</evidence>
<feature type="domain" description="DNA circulation N-terminal" evidence="1">
    <location>
        <begin position="7"/>
        <end position="91"/>
    </location>
</feature>
<gene>
    <name evidence="2" type="ORF">NCTC12121_02186</name>
</gene>
<organism evidence="2 3">
    <name type="scientific">Edwardsiella hoshinae</name>
    <dbReference type="NCBI Taxonomy" id="93378"/>
    <lineage>
        <taxon>Bacteria</taxon>
        <taxon>Pseudomonadati</taxon>
        <taxon>Pseudomonadota</taxon>
        <taxon>Gammaproteobacteria</taxon>
        <taxon>Enterobacterales</taxon>
        <taxon>Hafniaceae</taxon>
        <taxon>Edwardsiella</taxon>
    </lineage>
</organism>
<dbReference type="Pfam" id="PF07157">
    <property type="entry name" value="DNA_circ_N"/>
    <property type="match status" value="1"/>
</dbReference>
<dbReference type="AlphaFoldDB" id="A0A376DGT1"/>
<dbReference type="InterPro" id="IPR009826">
    <property type="entry name" value="DNA_circ_N"/>
</dbReference>
<sequence length="480" mass="52624">MSWQDTLQDASFKGVRFDVLRESTSHGRDHADHEYPFIDGADVHDLGRKARNIRLTAIFWGEDYDTRLQNFLAVLDKAGAGELIHPVYGSIPKAQLIECQVSHDAEQPDYCTVELVFLESSTGTAAQAVVKPAQWGDALFNTLDELQGKATALYDAAMSPVQKTKRLLTKGKAALSTMLNTLTIMRSGVKGVFTDSADYLAFPARYVNDLRAVLELRTLATSTILDKQHRQRTGNSAGVMYGDTLVQFTPQGASTPGEPLLRLTGSKPALNGSQSPIQDPTPILSAWTSDCGVLDQVITLPSALINRNITAAVPIPEAAKLADVTDVATLHTTVAAMRATEILTDILTDEAASILTPEHIEQMTNQVRRYIQAALDLNRDTYREFTVHVSDDPEGRGLLWPGVNEQLKSVALGVQILAEQEISRHPPLIIRTVAQDANLHLLAHAWYGDYRRAAELLRLNPRLTDPNAIKAGDKLNAYSQ</sequence>
<proteinExistence type="predicted"/>
<evidence type="ECO:0000313" key="3">
    <source>
        <dbReference type="Proteomes" id="UP000255248"/>
    </source>
</evidence>